<dbReference type="EMBL" id="CP011367">
    <property type="protein sequence ID" value="AKJ94875.1"/>
    <property type="molecule type" value="Genomic_DNA"/>
</dbReference>
<dbReference type="PATRIC" id="fig|106634.4.peg.1148"/>
<accession>A0A0G3G102</accession>
<dbReference type="AlphaFoldDB" id="A0A0G3G102"/>
<dbReference type="OrthoDB" id="9811406at2"/>
<evidence type="ECO:0000256" key="7">
    <source>
        <dbReference type="ARBA" id="ARBA00022927"/>
    </source>
</evidence>
<sequence length="109" mass="11656">MDFLISAAHAQEGGAAGGGMIEFLIMIVIFFAIMYFLIIRPQSKRAKEHRSMVEALSKGDEIVTNGGVAGKITEVSDDFIKVDIADGVNVAVQKQSVASVMPKGTLKDL</sequence>
<dbReference type="PANTHER" id="PTHR33909:SF1">
    <property type="entry name" value="SEC TRANSLOCON ACCESSORY COMPLEX SUBUNIT YAJC"/>
    <property type="match status" value="1"/>
</dbReference>
<dbReference type="NCBIfam" id="TIGR00739">
    <property type="entry name" value="yajC"/>
    <property type="match status" value="1"/>
</dbReference>
<dbReference type="InterPro" id="IPR003849">
    <property type="entry name" value="Preprotein_translocase_YajC"/>
</dbReference>
<evidence type="ECO:0000313" key="11">
    <source>
        <dbReference type="EMBL" id="AKJ94875.1"/>
    </source>
</evidence>
<keyword evidence="10" id="KW-0472">Membrane</keyword>
<dbReference type="PRINTS" id="PR01853">
    <property type="entry name" value="YAJCTRNLCASE"/>
</dbReference>
<dbReference type="STRING" id="106634.TVD_05630"/>
<evidence type="ECO:0000256" key="10">
    <source>
        <dbReference type="ARBA" id="ARBA00023136"/>
    </source>
</evidence>
<dbReference type="KEGG" id="tvr:TVD_05630"/>
<evidence type="ECO:0000256" key="9">
    <source>
        <dbReference type="ARBA" id="ARBA00023010"/>
    </source>
</evidence>
<dbReference type="GO" id="GO:0005886">
    <property type="term" value="C:plasma membrane"/>
    <property type="evidence" value="ECO:0007669"/>
    <property type="project" value="UniProtKB-SubCell"/>
</dbReference>
<proteinExistence type="inferred from homology"/>
<keyword evidence="9" id="KW-0811">Translocation</keyword>
<evidence type="ECO:0000256" key="5">
    <source>
        <dbReference type="ARBA" id="ARBA00022475"/>
    </source>
</evidence>
<gene>
    <name evidence="11" type="ORF">TVD_05630</name>
</gene>
<evidence type="ECO:0000256" key="8">
    <source>
        <dbReference type="ARBA" id="ARBA00022989"/>
    </source>
</evidence>
<protein>
    <recommendedName>
        <fullName evidence="3">Sec translocon accessory complex subunit YajC</fullName>
    </recommendedName>
</protein>
<dbReference type="Pfam" id="PF02699">
    <property type="entry name" value="YajC"/>
    <property type="match status" value="1"/>
</dbReference>
<keyword evidence="5" id="KW-1003">Cell membrane</keyword>
<evidence type="ECO:0000256" key="1">
    <source>
        <dbReference type="ARBA" id="ARBA00004162"/>
    </source>
</evidence>
<keyword evidence="7" id="KW-0653">Protein transport</keyword>
<keyword evidence="6" id="KW-0812">Transmembrane</keyword>
<dbReference type="SMART" id="SM01323">
    <property type="entry name" value="YajC"/>
    <property type="match status" value="1"/>
</dbReference>
<evidence type="ECO:0000256" key="6">
    <source>
        <dbReference type="ARBA" id="ARBA00022692"/>
    </source>
</evidence>
<reference evidence="11 12" key="1">
    <citation type="submission" date="2015-04" db="EMBL/GenBank/DDBJ databases">
        <title>Complete Sequence for the Genome of the Thioalkalivibrio versutus D301.</title>
        <authorList>
            <person name="Mu T."/>
            <person name="Zhou J."/>
            <person name="Xu X."/>
        </authorList>
    </citation>
    <scope>NUCLEOTIDE SEQUENCE [LARGE SCALE GENOMIC DNA]</scope>
    <source>
        <strain evidence="11 12">D301</strain>
    </source>
</reference>
<evidence type="ECO:0000313" key="12">
    <source>
        <dbReference type="Proteomes" id="UP000064201"/>
    </source>
</evidence>
<comment type="subcellular location">
    <subcellularLocation>
        <location evidence="1">Cell membrane</location>
        <topology evidence="1">Single-pass membrane protein</topology>
    </subcellularLocation>
</comment>
<organism evidence="11 12">
    <name type="scientific">Thioalkalivibrio versutus</name>
    <dbReference type="NCBI Taxonomy" id="106634"/>
    <lineage>
        <taxon>Bacteria</taxon>
        <taxon>Pseudomonadati</taxon>
        <taxon>Pseudomonadota</taxon>
        <taxon>Gammaproteobacteria</taxon>
        <taxon>Chromatiales</taxon>
        <taxon>Ectothiorhodospiraceae</taxon>
        <taxon>Thioalkalivibrio</taxon>
    </lineage>
</organism>
<keyword evidence="12" id="KW-1185">Reference proteome</keyword>
<dbReference type="PANTHER" id="PTHR33909">
    <property type="entry name" value="SEC TRANSLOCON ACCESSORY COMPLEX SUBUNIT YAJC"/>
    <property type="match status" value="1"/>
</dbReference>
<keyword evidence="4" id="KW-0813">Transport</keyword>
<keyword evidence="8" id="KW-1133">Transmembrane helix</keyword>
<evidence type="ECO:0000256" key="2">
    <source>
        <dbReference type="ARBA" id="ARBA00006742"/>
    </source>
</evidence>
<evidence type="ECO:0000256" key="3">
    <source>
        <dbReference type="ARBA" id="ARBA00014962"/>
    </source>
</evidence>
<dbReference type="GO" id="GO:0015031">
    <property type="term" value="P:protein transport"/>
    <property type="evidence" value="ECO:0007669"/>
    <property type="project" value="UniProtKB-KW"/>
</dbReference>
<name>A0A0G3G102_9GAMM</name>
<dbReference type="RefSeq" id="WP_018145833.1">
    <property type="nucleotide sequence ID" value="NZ_CP011367.1"/>
</dbReference>
<evidence type="ECO:0000256" key="4">
    <source>
        <dbReference type="ARBA" id="ARBA00022448"/>
    </source>
</evidence>
<comment type="similarity">
    <text evidence="2">Belongs to the YajC family.</text>
</comment>
<dbReference type="Proteomes" id="UP000064201">
    <property type="component" value="Chromosome"/>
</dbReference>